<evidence type="ECO:0000313" key="3">
    <source>
        <dbReference type="Proteomes" id="UP000826195"/>
    </source>
</evidence>
<feature type="compositionally biased region" description="Basic and acidic residues" evidence="1">
    <location>
        <begin position="46"/>
        <end position="61"/>
    </location>
</feature>
<accession>A0AAV7J8P7</accession>
<gene>
    <name evidence="2" type="ORF">KQX54_017439</name>
</gene>
<evidence type="ECO:0000256" key="1">
    <source>
        <dbReference type="SAM" id="MobiDB-lite"/>
    </source>
</evidence>
<dbReference type="EMBL" id="JAHXZJ010000001">
    <property type="protein sequence ID" value="KAH0568011.1"/>
    <property type="molecule type" value="Genomic_DNA"/>
</dbReference>
<reference evidence="2 3" key="1">
    <citation type="journal article" date="2021" name="J. Hered.">
        <title>A chromosome-level genome assembly of the parasitoid wasp, Cotesia glomerata (Hymenoptera: Braconidae).</title>
        <authorList>
            <person name="Pinto B.J."/>
            <person name="Weis J.J."/>
            <person name="Gamble T."/>
            <person name="Ode P.J."/>
            <person name="Paul R."/>
            <person name="Zaspel J.M."/>
        </authorList>
    </citation>
    <scope>NUCLEOTIDE SEQUENCE [LARGE SCALE GENOMIC DNA]</scope>
    <source>
        <strain evidence="2">CgM1</strain>
    </source>
</reference>
<dbReference type="AlphaFoldDB" id="A0AAV7J8P7"/>
<name>A0AAV7J8P7_COTGL</name>
<evidence type="ECO:0000313" key="2">
    <source>
        <dbReference type="EMBL" id="KAH0568011.1"/>
    </source>
</evidence>
<keyword evidence="3" id="KW-1185">Reference proteome</keyword>
<comment type="caution">
    <text evidence="2">The sequence shown here is derived from an EMBL/GenBank/DDBJ whole genome shotgun (WGS) entry which is preliminary data.</text>
</comment>
<organism evidence="2 3">
    <name type="scientific">Cotesia glomerata</name>
    <name type="common">Lepidopteran parasitic wasp</name>
    <name type="synonym">Apanteles glomeratus</name>
    <dbReference type="NCBI Taxonomy" id="32391"/>
    <lineage>
        <taxon>Eukaryota</taxon>
        <taxon>Metazoa</taxon>
        <taxon>Ecdysozoa</taxon>
        <taxon>Arthropoda</taxon>
        <taxon>Hexapoda</taxon>
        <taxon>Insecta</taxon>
        <taxon>Pterygota</taxon>
        <taxon>Neoptera</taxon>
        <taxon>Endopterygota</taxon>
        <taxon>Hymenoptera</taxon>
        <taxon>Apocrita</taxon>
        <taxon>Ichneumonoidea</taxon>
        <taxon>Braconidae</taxon>
        <taxon>Microgastrinae</taxon>
        <taxon>Cotesia</taxon>
    </lineage>
</organism>
<feature type="compositionally biased region" description="Basic and acidic residues" evidence="1">
    <location>
        <begin position="69"/>
        <end position="78"/>
    </location>
</feature>
<feature type="region of interest" description="Disordered" evidence="1">
    <location>
        <begin position="46"/>
        <end position="78"/>
    </location>
</feature>
<protein>
    <submittedName>
        <fullName evidence="2">Uncharacterized protein</fullName>
    </submittedName>
</protein>
<proteinExistence type="predicted"/>
<sequence>MLRVFVLNSELFAASRIIQDDILHALLILVELLPITNAEIAKKKKVDEKIQENQENDESKRGKGKGKKRVEIERIAKR</sequence>
<dbReference type="Proteomes" id="UP000826195">
    <property type="component" value="Unassembled WGS sequence"/>
</dbReference>